<comment type="caution">
    <text evidence="2">The sequence shown here is derived from an EMBL/GenBank/DDBJ whole genome shotgun (WGS) entry which is preliminary data.</text>
</comment>
<keyword evidence="3" id="KW-1185">Reference proteome</keyword>
<evidence type="ECO:0000256" key="1">
    <source>
        <dbReference type="SAM" id="MobiDB-lite"/>
    </source>
</evidence>
<evidence type="ECO:0000313" key="2">
    <source>
        <dbReference type="EMBL" id="MBB4936630.1"/>
    </source>
</evidence>
<dbReference type="AlphaFoldDB" id="A0A7W7W866"/>
<reference evidence="2 3" key="1">
    <citation type="submission" date="2020-08" db="EMBL/GenBank/DDBJ databases">
        <title>Sequencing the genomes of 1000 actinobacteria strains.</title>
        <authorList>
            <person name="Klenk H.-P."/>
        </authorList>
    </citation>
    <scope>NUCLEOTIDE SEQUENCE [LARGE SCALE GENOMIC DNA]</scope>
    <source>
        <strain evidence="2 3">DSM 43023</strain>
    </source>
</reference>
<dbReference type="EMBL" id="JACHJU010000001">
    <property type="protein sequence ID" value="MBB4936630.1"/>
    <property type="molecule type" value="Genomic_DNA"/>
</dbReference>
<accession>A0A7W7W866</accession>
<organism evidence="2 3">
    <name type="scientific">Streptosporangium album</name>
    <dbReference type="NCBI Taxonomy" id="47479"/>
    <lineage>
        <taxon>Bacteria</taxon>
        <taxon>Bacillati</taxon>
        <taxon>Actinomycetota</taxon>
        <taxon>Actinomycetes</taxon>
        <taxon>Streptosporangiales</taxon>
        <taxon>Streptosporangiaceae</taxon>
        <taxon>Streptosporangium</taxon>
    </lineage>
</organism>
<evidence type="ECO:0000313" key="3">
    <source>
        <dbReference type="Proteomes" id="UP000534286"/>
    </source>
</evidence>
<name>A0A7W7W866_9ACTN</name>
<gene>
    <name evidence="2" type="ORF">FHR32_000935</name>
</gene>
<dbReference type="Proteomes" id="UP000534286">
    <property type="component" value="Unassembled WGS sequence"/>
</dbReference>
<feature type="region of interest" description="Disordered" evidence="1">
    <location>
        <begin position="47"/>
        <end position="69"/>
    </location>
</feature>
<dbReference type="RefSeq" id="WP_184753151.1">
    <property type="nucleotide sequence ID" value="NZ_BAABEK010000107.1"/>
</dbReference>
<protein>
    <submittedName>
        <fullName evidence="2">Uncharacterized protein</fullName>
    </submittedName>
</protein>
<sequence>MNDLQTYTWCRQRHAELIAEAEVWRGLPKRPGVTRRWAAQALHGLADRISPAPTGGYGSRPTPRRPTTA</sequence>
<proteinExistence type="predicted"/>